<keyword evidence="4 8" id="KW-0812">Transmembrane</keyword>
<accession>A0ABS4J7T5</accession>
<evidence type="ECO:0000256" key="7">
    <source>
        <dbReference type="ARBA" id="ARBA00023136"/>
    </source>
</evidence>
<feature type="transmembrane region" description="Helical" evidence="8">
    <location>
        <begin position="32"/>
        <end position="52"/>
    </location>
</feature>
<feature type="transmembrane region" description="Helical" evidence="8">
    <location>
        <begin position="72"/>
        <end position="94"/>
    </location>
</feature>
<keyword evidence="5" id="KW-0133">Cell shape</keyword>
<dbReference type="NCBIfam" id="TIGR03426">
    <property type="entry name" value="shape_MreD"/>
    <property type="match status" value="1"/>
</dbReference>
<evidence type="ECO:0000313" key="10">
    <source>
        <dbReference type="Proteomes" id="UP001519287"/>
    </source>
</evidence>
<feature type="transmembrane region" description="Helical" evidence="8">
    <location>
        <begin position="6"/>
        <end position="25"/>
    </location>
</feature>
<keyword evidence="3" id="KW-1003">Cell membrane</keyword>
<dbReference type="Pfam" id="PF04093">
    <property type="entry name" value="MreD"/>
    <property type="match status" value="1"/>
</dbReference>
<evidence type="ECO:0000256" key="4">
    <source>
        <dbReference type="ARBA" id="ARBA00022692"/>
    </source>
</evidence>
<protein>
    <submittedName>
        <fullName evidence="9">Rod shape-determining protein MreD</fullName>
    </submittedName>
</protein>
<evidence type="ECO:0000256" key="6">
    <source>
        <dbReference type="ARBA" id="ARBA00022989"/>
    </source>
</evidence>
<name>A0ABS4J7T5_9BACL</name>
<dbReference type="InterPro" id="IPR007227">
    <property type="entry name" value="Cell_shape_determining_MreD"/>
</dbReference>
<evidence type="ECO:0000256" key="8">
    <source>
        <dbReference type="SAM" id="Phobius"/>
    </source>
</evidence>
<comment type="similarity">
    <text evidence="2">Belongs to the MreD family.</text>
</comment>
<reference evidence="9 10" key="1">
    <citation type="submission" date="2021-03" db="EMBL/GenBank/DDBJ databases">
        <title>Genomic Encyclopedia of Type Strains, Phase IV (KMG-IV): sequencing the most valuable type-strain genomes for metagenomic binning, comparative biology and taxonomic classification.</title>
        <authorList>
            <person name="Goeker M."/>
        </authorList>
    </citation>
    <scope>NUCLEOTIDE SEQUENCE [LARGE SCALE GENOMIC DNA]</scope>
    <source>
        <strain evidence="9 10">DSM 26048</strain>
    </source>
</reference>
<gene>
    <name evidence="9" type="ORF">J2Z66_007559</name>
</gene>
<sequence>MIRHLLWVMLFFVFILEGTIISWILPASWQTTHLFIAPHFTLVLIIFIGLFVHRHTALIYGLIFGLLHDFIYYGNMLGIYSFAMGLVGYLAGLVQRRQPNLVFYNLLIIGLGQLLFEFINYGLNRLFSIMETDLQFAFFYYMLPSVLLNLLFALLVYVPLRKLLERIDPMQAGSED</sequence>
<evidence type="ECO:0000256" key="3">
    <source>
        <dbReference type="ARBA" id="ARBA00022475"/>
    </source>
</evidence>
<dbReference type="Proteomes" id="UP001519287">
    <property type="component" value="Unassembled WGS sequence"/>
</dbReference>
<evidence type="ECO:0000256" key="1">
    <source>
        <dbReference type="ARBA" id="ARBA00004651"/>
    </source>
</evidence>
<evidence type="ECO:0000256" key="5">
    <source>
        <dbReference type="ARBA" id="ARBA00022960"/>
    </source>
</evidence>
<keyword evidence="6 8" id="KW-1133">Transmembrane helix</keyword>
<comment type="caution">
    <text evidence="9">The sequence shown here is derived from an EMBL/GenBank/DDBJ whole genome shotgun (WGS) entry which is preliminary data.</text>
</comment>
<evidence type="ECO:0000256" key="2">
    <source>
        <dbReference type="ARBA" id="ARBA00007776"/>
    </source>
</evidence>
<feature type="transmembrane region" description="Helical" evidence="8">
    <location>
        <begin position="101"/>
        <end position="119"/>
    </location>
</feature>
<keyword evidence="10" id="KW-1185">Reference proteome</keyword>
<feature type="transmembrane region" description="Helical" evidence="8">
    <location>
        <begin position="139"/>
        <end position="160"/>
    </location>
</feature>
<comment type="subcellular location">
    <subcellularLocation>
        <location evidence="1">Cell membrane</location>
        <topology evidence="1">Multi-pass membrane protein</topology>
    </subcellularLocation>
</comment>
<keyword evidence="7 8" id="KW-0472">Membrane</keyword>
<dbReference type="EMBL" id="JAGGLB010000041">
    <property type="protein sequence ID" value="MBP1995917.1"/>
    <property type="molecule type" value="Genomic_DNA"/>
</dbReference>
<dbReference type="RefSeq" id="WP_209977883.1">
    <property type="nucleotide sequence ID" value="NZ_JAGGLB010000041.1"/>
</dbReference>
<evidence type="ECO:0000313" key="9">
    <source>
        <dbReference type="EMBL" id="MBP1995917.1"/>
    </source>
</evidence>
<organism evidence="9 10">
    <name type="scientific">Paenibacillus eucommiae</name>
    <dbReference type="NCBI Taxonomy" id="1355755"/>
    <lineage>
        <taxon>Bacteria</taxon>
        <taxon>Bacillati</taxon>
        <taxon>Bacillota</taxon>
        <taxon>Bacilli</taxon>
        <taxon>Bacillales</taxon>
        <taxon>Paenibacillaceae</taxon>
        <taxon>Paenibacillus</taxon>
    </lineage>
</organism>
<proteinExistence type="inferred from homology"/>